<evidence type="ECO:0000313" key="2">
    <source>
        <dbReference type="Proteomes" id="UP000663833"/>
    </source>
</evidence>
<protein>
    <submittedName>
        <fullName evidence="1">Uncharacterized protein</fullName>
    </submittedName>
</protein>
<dbReference type="EMBL" id="CAJNYD010000059">
    <property type="protein sequence ID" value="CAF3201696.1"/>
    <property type="molecule type" value="Genomic_DNA"/>
</dbReference>
<gene>
    <name evidence="1" type="ORF">LUA448_LOCUS2255</name>
</gene>
<dbReference type="AlphaFoldDB" id="A0A817QD35"/>
<reference evidence="1" key="1">
    <citation type="submission" date="2021-02" db="EMBL/GenBank/DDBJ databases">
        <authorList>
            <person name="Nowell W R."/>
        </authorList>
    </citation>
    <scope>NUCLEOTIDE SEQUENCE</scope>
</reference>
<organism evidence="1 2">
    <name type="scientific">Rotaria socialis</name>
    <dbReference type="NCBI Taxonomy" id="392032"/>
    <lineage>
        <taxon>Eukaryota</taxon>
        <taxon>Metazoa</taxon>
        <taxon>Spiralia</taxon>
        <taxon>Gnathifera</taxon>
        <taxon>Rotifera</taxon>
        <taxon>Eurotatoria</taxon>
        <taxon>Bdelloidea</taxon>
        <taxon>Philodinida</taxon>
        <taxon>Philodinidae</taxon>
        <taxon>Rotaria</taxon>
    </lineage>
</organism>
<comment type="caution">
    <text evidence="1">The sequence shown here is derived from an EMBL/GenBank/DDBJ whole genome shotgun (WGS) entry which is preliminary data.</text>
</comment>
<accession>A0A817QD35</accession>
<sequence>MAFRTIYFNPAEHATCSLRNNVQHSYKSRTLGQQYHERKAYLPIFPNQTVGMNDCLLLANVPVTRLAPHEIVRRQHGAYTSDVFMNMNPYNNMTGFSLSPEDLQELTTRLLIMVLLYMKTCSFRGAEPRSKIEGLFCGTDEPQASYTMLPCGSLFCTCCHPVNSYKKSQPWPVIDFASSSMHRFINGYKTYLNCPATCTTVNVVYAMTCPCGNYDFVDSTANALAEAMAYHRELGNRIIHEKLTGSAIFERSMLEPKIVRQNIILKQMRLYQHSARCPVALQLFLDCTPIYWCFIPLPRREALLQDFAYLKGIHVENFDLAFNVLTSTTHERNVEGYLSRVPLTPTGFIVTKYFV</sequence>
<name>A0A817QD35_9BILA</name>
<dbReference type="Proteomes" id="UP000663833">
    <property type="component" value="Unassembled WGS sequence"/>
</dbReference>
<evidence type="ECO:0000313" key="1">
    <source>
        <dbReference type="EMBL" id="CAF3201696.1"/>
    </source>
</evidence>
<proteinExistence type="predicted"/>